<dbReference type="AlphaFoldDB" id="A0A183EDL8"/>
<protein>
    <submittedName>
        <fullName evidence="1">DUF4746 domain-containing protein</fullName>
    </submittedName>
</protein>
<dbReference type="WBParaSite" id="GPUH_0001908401-mRNA-1">
    <property type="protein sequence ID" value="GPUH_0001908401-mRNA-1"/>
    <property type="gene ID" value="GPUH_0001908401"/>
</dbReference>
<evidence type="ECO:0000313" key="1">
    <source>
        <dbReference type="WBParaSite" id="GPUH_0001908401-mRNA-1"/>
    </source>
</evidence>
<accession>A0A183EDL8</accession>
<reference evidence="1" key="1">
    <citation type="submission" date="2016-06" db="UniProtKB">
        <authorList>
            <consortium name="WormBaseParasite"/>
        </authorList>
    </citation>
    <scope>IDENTIFICATION</scope>
</reference>
<proteinExistence type="predicted"/>
<name>A0A183EDL8_9BILA</name>
<organism evidence="1">
    <name type="scientific">Gongylonema pulchrum</name>
    <dbReference type="NCBI Taxonomy" id="637853"/>
    <lineage>
        <taxon>Eukaryota</taxon>
        <taxon>Metazoa</taxon>
        <taxon>Ecdysozoa</taxon>
        <taxon>Nematoda</taxon>
        <taxon>Chromadorea</taxon>
        <taxon>Rhabditida</taxon>
        <taxon>Spirurina</taxon>
        <taxon>Spiruromorpha</taxon>
        <taxon>Spiruroidea</taxon>
        <taxon>Gongylonematidae</taxon>
        <taxon>Gongylonema</taxon>
    </lineage>
</organism>
<sequence length="196" mass="21104">LCIVKVLNRNGKSGGFVSLHSFDFAHAVTEEDLKKNPAIELYAAPCLPQLPEFPVPACYARIVDDKTKKELLQQADGELAADESQRSAALLPSIEEKLADIRISDAGVDADVAVGSTNRSAALLPNIEEKLADIRISDSGVDADVAVGSTNGQSCDPNCETCKCIARLLAVRSVAEVLEEEEPDLFKDLCDFIERC</sequence>